<organism evidence="2">
    <name type="scientific">Bradyrhizobium septentrionale</name>
    <dbReference type="NCBI Taxonomy" id="1404411"/>
    <lineage>
        <taxon>Bacteria</taxon>
        <taxon>Pseudomonadati</taxon>
        <taxon>Pseudomonadota</taxon>
        <taxon>Alphaproteobacteria</taxon>
        <taxon>Hyphomicrobiales</taxon>
        <taxon>Nitrobacteraceae</taxon>
        <taxon>Bradyrhizobium</taxon>
    </lineage>
</organism>
<name>A0A973VY50_9BRAD</name>
<dbReference type="EMBL" id="JAAOLE020000001">
    <property type="protein sequence ID" value="NVI43968.1"/>
    <property type="molecule type" value="Genomic_DNA"/>
</dbReference>
<feature type="transmembrane region" description="Helical" evidence="1">
    <location>
        <begin position="68"/>
        <end position="90"/>
    </location>
</feature>
<keyword evidence="1" id="KW-0472">Membrane</keyword>
<keyword evidence="1" id="KW-0812">Transmembrane</keyword>
<dbReference type="AlphaFoldDB" id="A0A973VY50"/>
<evidence type="ECO:0000313" key="2">
    <source>
        <dbReference type="EMBL" id="NVI43968.1"/>
    </source>
</evidence>
<accession>A0A973VY50</accession>
<sequence length="91" mass="10247">MFRNLRGRSIVCCNLRALRAAKFGLPLFPDLCDLLHARRRMVRVNISARTRTEGVADMREWSKGLPDWLATDMLVIAVALAIIVTGVWIAP</sequence>
<evidence type="ECO:0000256" key="1">
    <source>
        <dbReference type="SAM" id="Phobius"/>
    </source>
</evidence>
<protein>
    <submittedName>
        <fullName evidence="2">Uncharacterized protein</fullName>
    </submittedName>
</protein>
<proteinExistence type="predicted"/>
<comment type="caution">
    <text evidence="2">The sequence shown here is derived from an EMBL/GenBank/DDBJ whole genome shotgun (WGS) entry which is preliminary data.</text>
</comment>
<keyword evidence="1" id="KW-1133">Transmembrane helix</keyword>
<reference evidence="2" key="1">
    <citation type="submission" date="2020-06" db="EMBL/GenBank/DDBJ databases">
        <title>Whole Genome Sequence of Bradyrhizobium sp. Strain 1S1.</title>
        <authorList>
            <person name="Bromfield E.S.P."/>
            <person name="Cloutier S."/>
        </authorList>
    </citation>
    <scope>NUCLEOTIDE SEQUENCE [LARGE SCALE GENOMIC DNA]</scope>
    <source>
        <strain evidence="2">1S1</strain>
    </source>
</reference>
<gene>
    <name evidence="2" type="ORF">HAP48_013655</name>
</gene>